<name>A0A095ZE41_9BURK</name>
<accession>A0A095ZE41</accession>
<keyword evidence="1" id="KW-0472">Membrane</keyword>
<dbReference type="eggNOG" id="ENOG5032SKA">
    <property type="taxonomic scope" value="Bacteria"/>
</dbReference>
<dbReference type="Pfam" id="PF07331">
    <property type="entry name" value="TctB"/>
    <property type="match status" value="1"/>
</dbReference>
<dbReference type="OrthoDB" id="8795337at2"/>
<keyword evidence="1" id="KW-1133">Transmembrane helix</keyword>
<evidence type="ECO:0000259" key="2">
    <source>
        <dbReference type="Pfam" id="PF07331"/>
    </source>
</evidence>
<dbReference type="Proteomes" id="UP000029629">
    <property type="component" value="Unassembled WGS sequence"/>
</dbReference>
<keyword evidence="4" id="KW-1185">Reference proteome</keyword>
<proteinExistence type="predicted"/>
<dbReference type="RefSeq" id="WP_036556893.1">
    <property type="nucleotide sequence ID" value="NZ_JRNI01000001.1"/>
</dbReference>
<dbReference type="InterPro" id="IPR009936">
    <property type="entry name" value="DUF1468"/>
</dbReference>
<evidence type="ECO:0000313" key="3">
    <source>
        <dbReference type="EMBL" id="KGF32646.1"/>
    </source>
</evidence>
<comment type="caution">
    <text evidence="3">The sequence shown here is derived from an EMBL/GenBank/DDBJ whole genome shotgun (WGS) entry which is preliminary data.</text>
</comment>
<protein>
    <submittedName>
        <fullName evidence="3">Membrane protein</fullName>
    </submittedName>
</protein>
<evidence type="ECO:0000313" key="4">
    <source>
        <dbReference type="Proteomes" id="UP000029629"/>
    </source>
</evidence>
<keyword evidence="1" id="KW-0812">Transmembrane</keyword>
<gene>
    <name evidence="3" type="ORF">HMPREF2130_00385</name>
</gene>
<feature type="transmembrane region" description="Helical" evidence="1">
    <location>
        <begin position="78"/>
        <end position="105"/>
    </location>
</feature>
<feature type="transmembrane region" description="Helical" evidence="1">
    <location>
        <begin position="39"/>
        <end position="57"/>
    </location>
</feature>
<dbReference type="EMBL" id="JRNI01000001">
    <property type="protein sequence ID" value="KGF32646.1"/>
    <property type="molecule type" value="Genomic_DNA"/>
</dbReference>
<feature type="domain" description="DUF1468" evidence="2">
    <location>
        <begin position="10"/>
        <end position="139"/>
    </location>
</feature>
<sequence length="147" mass="15983">MKLTDRTLGIAAILFAVFLGVFGYDLEPPFSYEPIGPKAFPLLIAVIMAICGLILTVKGGNEAEANSRRANFRIMAMVAYIVLYAFFFQILGFIVATSLMVVFVGKLFGATWLKAIIGGVLMGILFFLLFDKGLDVVLPQGILRGVL</sequence>
<feature type="transmembrane region" description="Helical" evidence="1">
    <location>
        <begin position="111"/>
        <end position="130"/>
    </location>
</feature>
<dbReference type="AlphaFoldDB" id="A0A095ZE41"/>
<organism evidence="3 4">
    <name type="scientific">Oligella urethralis DNF00040</name>
    <dbReference type="NCBI Taxonomy" id="1401065"/>
    <lineage>
        <taxon>Bacteria</taxon>
        <taxon>Pseudomonadati</taxon>
        <taxon>Pseudomonadota</taxon>
        <taxon>Betaproteobacteria</taxon>
        <taxon>Burkholderiales</taxon>
        <taxon>Alcaligenaceae</taxon>
        <taxon>Oligella</taxon>
    </lineage>
</organism>
<evidence type="ECO:0000256" key="1">
    <source>
        <dbReference type="SAM" id="Phobius"/>
    </source>
</evidence>
<reference evidence="3 4" key="1">
    <citation type="submission" date="2014-07" db="EMBL/GenBank/DDBJ databases">
        <authorList>
            <person name="McCorrison J."/>
            <person name="Sanka R."/>
            <person name="Torralba M."/>
            <person name="Gillis M."/>
            <person name="Haft D.H."/>
            <person name="Methe B."/>
            <person name="Sutton G."/>
            <person name="Nelson K.E."/>
        </authorList>
    </citation>
    <scope>NUCLEOTIDE SEQUENCE [LARGE SCALE GENOMIC DNA]</scope>
    <source>
        <strain evidence="3 4">DNF00040</strain>
    </source>
</reference>